<sequence>MTYLPAYIAVTAGVVLALDAAHAVLRYAATGHAPRPYSAVTDRWEEWRDAQIPPPAPPTPQALSADLRRLADEVQAVTASSRPAKALHLRAALLAYDDALLRACRELHVGTPEGARSGMSPDDRFRTESALLASGFEW</sequence>
<gene>
    <name evidence="1" type="ORF">BCF74_10397</name>
</gene>
<reference evidence="1 2" key="1">
    <citation type="submission" date="2018-03" db="EMBL/GenBank/DDBJ databases">
        <title>Genomic Encyclopedia of Archaeal and Bacterial Type Strains, Phase II (KMG-II): from individual species to whole genera.</title>
        <authorList>
            <person name="Goeker M."/>
        </authorList>
    </citation>
    <scope>NUCLEOTIDE SEQUENCE [LARGE SCALE GENOMIC DNA]</scope>
    <source>
        <strain evidence="1 2">ATCC BAA-1496</strain>
    </source>
</reference>
<dbReference type="RefSeq" id="WP_106296465.1">
    <property type="nucleotide sequence ID" value="NZ_PVTI01000003.1"/>
</dbReference>
<accession>A0A2T0UY78</accession>
<organism evidence="1 2">
    <name type="scientific">Knoellia remsis</name>
    <dbReference type="NCBI Taxonomy" id="407159"/>
    <lineage>
        <taxon>Bacteria</taxon>
        <taxon>Bacillati</taxon>
        <taxon>Actinomycetota</taxon>
        <taxon>Actinomycetes</taxon>
        <taxon>Micrococcales</taxon>
        <taxon>Intrasporangiaceae</taxon>
        <taxon>Knoellia</taxon>
    </lineage>
</organism>
<protein>
    <submittedName>
        <fullName evidence="1">Uncharacterized protein</fullName>
    </submittedName>
</protein>
<keyword evidence="2" id="KW-1185">Reference proteome</keyword>
<dbReference type="EMBL" id="PVTI01000003">
    <property type="protein sequence ID" value="PRY62890.1"/>
    <property type="molecule type" value="Genomic_DNA"/>
</dbReference>
<proteinExistence type="predicted"/>
<name>A0A2T0UY78_9MICO</name>
<evidence type="ECO:0000313" key="1">
    <source>
        <dbReference type="EMBL" id="PRY62890.1"/>
    </source>
</evidence>
<evidence type="ECO:0000313" key="2">
    <source>
        <dbReference type="Proteomes" id="UP000237822"/>
    </source>
</evidence>
<dbReference type="OrthoDB" id="4843798at2"/>
<dbReference type="AlphaFoldDB" id="A0A2T0UY78"/>
<dbReference type="Proteomes" id="UP000237822">
    <property type="component" value="Unassembled WGS sequence"/>
</dbReference>
<comment type="caution">
    <text evidence="1">The sequence shown here is derived from an EMBL/GenBank/DDBJ whole genome shotgun (WGS) entry which is preliminary data.</text>
</comment>